<dbReference type="InterPro" id="IPR052908">
    <property type="entry name" value="AP-4-A_phosphorylase"/>
</dbReference>
<dbReference type="GO" id="GO:0000166">
    <property type="term" value="F:nucleotide binding"/>
    <property type="evidence" value="ECO:0007669"/>
    <property type="project" value="UniProtKB-KW"/>
</dbReference>
<evidence type="ECO:0000256" key="4">
    <source>
        <dbReference type="PROSITE-ProRule" id="PRU00464"/>
    </source>
</evidence>
<keyword evidence="1" id="KW-0547">Nucleotide-binding</keyword>
<dbReference type="InterPro" id="IPR036265">
    <property type="entry name" value="HIT-like_sf"/>
</dbReference>
<dbReference type="InterPro" id="IPR011146">
    <property type="entry name" value="HIT-like"/>
</dbReference>
<evidence type="ECO:0000256" key="1">
    <source>
        <dbReference type="ARBA" id="ARBA00022741"/>
    </source>
</evidence>
<feature type="binding site" evidence="3">
    <location>
        <position position="61"/>
    </location>
    <ligand>
        <name>substrate</name>
    </ligand>
</feature>
<protein>
    <submittedName>
        <fullName evidence="6">HIT domain-containing protein</fullName>
    </submittedName>
</protein>
<evidence type="ECO:0000256" key="3">
    <source>
        <dbReference type="PIRSR" id="PIRSR639383-2"/>
    </source>
</evidence>
<feature type="domain" description="HIT" evidence="5">
    <location>
        <begin position="35"/>
        <end position="144"/>
    </location>
</feature>
<dbReference type="InterPro" id="IPR039383">
    <property type="entry name" value="FHIT"/>
</dbReference>
<organism evidence="6 7">
    <name type="scientific">Nocardioides piscis</name>
    <dbReference type="NCBI Taxonomy" id="2714938"/>
    <lineage>
        <taxon>Bacteria</taxon>
        <taxon>Bacillati</taxon>
        <taxon>Actinomycetota</taxon>
        <taxon>Actinomycetes</taxon>
        <taxon>Propionibacteriales</taxon>
        <taxon>Nocardioidaceae</taxon>
        <taxon>Nocardioides</taxon>
    </lineage>
</organism>
<dbReference type="CDD" id="cd01275">
    <property type="entry name" value="FHIT"/>
    <property type="match status" value="1"/>
</dbReference>
<feature type="short sequence motif" description="Histidine triad motif" evidence="4">
    <location>
        <begin position="129"/>
        <end position="133"/>
    </location>
</feature>
<evidence type="ECO:0000313" key="7">
    <source>
        <dbReference type="Proteomes" id="UP000502035"/>
    </source>
</evidence>
<dbReference type="RefSeq" id="WP_166320457.1">
    <property type="nucleotide sequence ID" value="NZ_CP049866.1"/>
</dbReference>
<dbReference type="PANTHER" id="PTHR42997:SF1">
    <property type="entry name" value="AP-4-A PHOSPHORYLASE"/>
    <property type="match status" value="1"/>
</dbReference>
<dbReference type="Pfam" id="PF01230">
    <property type="entry name" value="HIT"/>
    <property type="match status" value="1"/>
</dbReference>
<dbReference type="PANTHER" id="PTHR42997">
    <property type="entry name" value="HIT FAMILY HYDROLASE"/>
    <property type="match status" value="1"/>
</dbReference>
<dbReference type="PROSITE" id="PS51084">
    <property type="entry name" value="HIT_2"/>
    <property type="match status" value="1"/>
</dbReference>
<feature type="binding site" evidence="3">
    <location>
        <position position="133"/>
    </location>
    <ligand>
        <name>substrate</name>
    </ligand>
</feature>
<dbReference type="KEGG" id="npi:G7071_16420"/>
<accession>A0A6G7YJ51</accession>
<proteinExistence type="predicted"/>
<feature type="active site" description="Tele-AMP-histidine intermediate" evidence="2">
    <location>
        <position position="131"/>
    </location>
</feature>
<evidence type="ECO:0000256" key="2">
    <source>
        <dbReference type="PIRSR" id="PIRSR639383-1"/>
    </source>
</evidence>
<dbReference type="EMBL" id="CP049866">
    <property type="protein sequence ID" value="QIK76773.1"/>
    <property type="molecule type" value="Genomic_DNA"/>
</dbReference>
<evidence type="ECO:0000313" key="6">
    <source>
        <dbReference type="EMBL" id="QIK76773.1"/>
    </source>
</evidence>
<evidence type="ECO:0000259" key="5">
    <source>
        <dbReference type="PROSITE" id="PS51084"/>
    </source>
</evidence>
<dbReference type="GO" id="GO:0003824">
    <property type="term" value="F:catalytic activity"/>
    <property type="evidence" value="ECO:0007669"/>
    <property type="project" value="InterPro"/>
</dbReference>
<dbReference type="Gene3D" id="3.30.428.10">
    <property type="entry name" value="HIT-like"/>
    <property type="match status" value="1"/>
</dbReference>
<name>A0A6G7YJ51_9ACTN</name>
<dbReference type="AlphaFoldDB" id="A0A6G7YJ51"/>
<reference evidence="6 7" key="1">
    <citation type="submission" date="2020-03" db="EMBL/GenBank/DDBJ databases">
        <title>Nocardioides sp. nov., isolated from fish.</title>
        <authorList>
            <person name="Hyun D.-W."/>
            <person name="Bae J.-W."/>
        </authorList>
    </citation>
    <scope>NUCLEOTIDE SEQUENCE [LARGE SCALE GENOMIC DNA]</scope>
    <source>
        <strain evidence="6 7">HDW12A</strain>
    </source>
</reference>
<dbReference type="SUPFAM" id="SSF54197">
    <property type="entry name" value="HIT-like"/>
    <property type="match status" value="1"/>
</dbReference>
<keyword evidence="7" id="KW-1185">Reference proteome</keyword>
<gene>
    <name evidence="6" type="ORF">G7071_16420</name>
</gene>
<dbReference type="Proteomes" id="UP000502035">
    <property type="component" value="Chromosome"/>
</dbReference>
<sequence>MTDQSGVGAPDGLARIWTPHRMAYVRSDTTADGCPFCRIPQGDDAEGLVVARGRSTYAVLNLHPYNPGHLMVLPYRHVAELEELTADESADLMAMTQQAIRTIRGVSNPQAFNVGLNLGGPAGGSLADHLHQHVVPRWSGDANFITVIGATKTLPQLLADTRQLLADAWR</sequence>